<reference evidence="2 3" key="1">
    <citation type="submission" date="2024-02" db="EMBL/GenBank/DDBJ databases">
        <authorList>
            <person name="Chen Y."/>
            <person name="Shah S."/>
            <person name="Dougan E. K."/>
            <person name="Thang M."/>
            <person name="Chan C."/>
        </authorList>
    </citation>
    <scope>NUCLEOTIDE SEQUENCE [LARGE SCALE GENOMIC DNA]</scope>
</reference>
<dbReference type="Proteomes" id="UP001642484">
    <property type="component" value="Unassembled WGS sequence"/>
</dbReference>
<comment type="caution">
    <text evidence="2">The sequence shown here is derived from an EMBL/GenBank/DDBJ whole genome shotgun (WGS) entry which is preliminary data.</text>
</comment>
<keyword evidence="1" id="KW-0812">Transmembrane</keyword>
<evidence type="ECO:0000313" key="3">
    <source>
        <dbReference type="Proteomes" id="UP001642484"/>
    </source>
</evidence>
<keyword evidence="1" id="KW-1133">Transmembrane helix</keyword>
<feature type="transmembrane region" description="Helical" evidence="1">
    <location>
        <begin position="20"/>
        <end position="42"/>
    </location>
</feature>
<organism evidence="2 3">
    <name type="scientific">Durusdinium trenchii</name>
    <dbReference type="NCBI Taxonomy" id="1381693"/>
    <lineage>
        <taxon>Eukaryota</taxon>
        <taxon>Sar</taxon>
        <taxon>Alveolata</taxon>
        <taxon>Dinophyceae</taxon>
        <taxon>Suessiales</taxon>
        <taxon>Symbiodiniaceae</taxon>
        <taxon>Durusdinium</taxon>
    </lineage>
</organism>
<name>A0ABP0J6V5_9DINO</name>
<dbReference type="EMBL" id="CAXAMN010004558">
    <property type="protein sequence ID" value="CAK9010028.1"/>
    <property type="molecule type" value="Genomic_DNA"/>
</dbReference>
<evidence type="ECO:0000256" key="1">
    <source>
        <dbReference type="SAM" id="Phobius"/>
    </source>
</evidence>
<protein>
    <submittedName>
        <fullName evidence="2">Uncharacterized protein</fullName>
    </submittedName>
</protein>
<keyword evidence="1" id="KW-0472">Membrane</keyword>
<sequence>MQLFSQGRRITVIAMESESVVMNLAHLGAPKILIAVVLGVMWSKNLPDIHPRFHFFDLFCGEAQASRAAKARGYSVASFDKLRALGQRTMDFCTPPGLLLTIHTILCLHVQSICLLGPCCASWGVPARGTSKRSYINPYGAQELGFVSDANQTVALATLLCMLLLARNCFYILEQPSNTLLHRHPRWDYFCNHVSFVFRCAFWMLLHGSLSSKRTVCFSNGEWIQHLDLGTLSAAQRISQTKIEPTRKYVRKGQQKFQGTSQLKSTGAYPPGFAHKILDSYESRGTVGCALRFKRKIDVSKTDRQIFEELDLGDLWLESKLHLAWFYIHGNKYLAIPESWRDTMESFHRELCARVRIDESDRQALNQLIAECNEL</sequence>
<proteinExistence type="predicted"/>
<gene>
    <name evidence="2" type="ORF">CCMP2556_LOCUS9918</name>
</gene>
<keyword evidence="3" id="KW-1185">Reference proteome</keyword>
<evidence type="ECO:0000313" key="2">
    <source>
        <dbReference type="EMBL" id="CAK9010028.1"/>
    </source>
</evidence>
<accession>A0ABP0J6V5</accession>